<name>A0A2P9AGD3_9HYPH</name>
<evidence type="ECO:0000256" key="1">
    <source>
        <dbReference type="SAM" id="MobiDB-lite"/>
    </source>
</evidence>
<accession>A0A2P9AGD3</accession>
<evidence type="ECO:0000313" key="3">
    <source>
        <dbReference type="Proteomes" id="UP000245698"/>
    </source>
</evidence>
<organism evidence="2 3">
    <name type="scientific">Mesorhizobium delmotii</name>
    <dbReference type="NCBI Taxonomy" id="1631247"/>
    <lineage>
        <taxon>Bacteria</taxon>
        <taxon>Pseudomonadati</taxon>
        <taxon>Pseudomonadota</taxon>
        <taxon>Alphaproteobacteria</taxon>
        <taxon>Hyphomicrobiales</taxon>
        <taxon>Phyllobacteriaceae</taxon>
        <taxon>Mesorhizobium</taxon>
    </lineage>
</organism>
<dbReference type="EMBL" id="FUIG01000019">
    <property type="protein sequence ID" value="SJM30203.1"/>
    <property type="molecule type" value="Genomic_DNA"/>
</dbReference>
<protein>
    <submittedName>
        <fullName evidence="2">Uncharacterized protein</fullName>
    </submittedName>
</protein>
<gene>
    <name evidence="2" type="ORF">BQ8482_130102</name>
</gene>
<reference evidence="3" key="1">
    <citation type="submission" date="2016-12" db="EMBL/GenBank/DDBJ databases">
        <authorList>
            <person name="Brunel B."/>
        </authorList>
    </citation>
    <scope>NUCLEOTIDE SEQUENCE [LARGE SCALE GENOMIC DNA]</scope>
</reference>
<dbReference type="Proteomes" id="UP000245698">
    <property type="component" value="Unassembled WGS sequence"/>
</dbReference>
<proteinExistence type="predicted"/>
<feature type="region of interest" description="Disordered" evidence="1">
    <location>
        <begin position="1"/>
        <end position="21"/>
    </location>
</feature>
<sequence>MTSSRVEQKARLPTSKVGDSEGSVAFGRFSVSNSEALVFLLSCQNLRLKFTFSELFGGRGPSAATAPARGVKE</sequence>
<feature type="compositionally biased region" description="Basic and acidic residues" evidence="1">
    <location>
        <begin position="1"/>
        <end position="10"/>
    </location>
</feature>
<dbReference type="AlphaFoldDB" id="A0A2P9AGD3"/>
<evidence type="ECO:0000313" key="2">
    <source>
        <dbReference type="EMBL" id="SJM30203.1"/>
    </source>
</evidence>
<keyword evidence="3" id="KW-1185">Reference proteome</keyword>